<dbReference type="InterPro" id="IPR011701">
    <property type="entry name" value="MFS"/>
</dbReference>
<keyword evidence="8" id="KW-1185">Reference proteome</keyword>
<feature type="transmembrane region" description="Helical" evidence="5">
    <location>
        <begin position="359"/>
        <end position="380"/>
    </location>
</feature>
<accession>A0A8J3FX89</accession>
<dbReference type="AlphaFoldDB" id="A0A8J3FX89"/>
<dbReference type="InterPro" id="IPR036259">
    <property type="entry name" value="MFS_trans_sf"/>
</dbReference>
<feature type="transmembrane region" description="Helical" evidence="5">
    <location>
        <begin position="293"/>
        <end position="312"/>
    </location>
</feature>
<gene>
    <name evidence="7" type="ORF">GCM10012275_55320</name>
</gene>
<evidence type="ECO:0000256" key="4">
    <source>
        <dbReference type="ARBA" id="ARBA00023136"/>
    </source>
</evidence>
<evidence type="ECO:0000313" key="7">
    <source>
        <dbReference type="EMBL" id="GGM77546.1"/>
    </source>
</evidence>
<feature type="transmembrane region" description="Helical" evidence="5">
    <location>
        <begin position="168"/>
        <end position="187"/>
    </location>
</feature>
<dbReference type="EMBL" id="BMMK01000039">
    <property type="protein sequence ID" value="GGM77546.1"/>
    <property type="molecule type" value="Genomic_DNA"/>
</dbReference>
<feature type="domain" description="Major facilitator superfamily (MFS) profile" evidence="6">
    <location>
        <begin position="1"/>
        <end position="192"/>
    </location>
</feature>
<dbReference type="PANTHER" id="PTHR23542:SF1">
    <property type="entry name" value="MAJOR FACILITATOR SUPERFAMILY (MFS) PROFILE DOMAIN-CONTAINING PROTEIN"/>
    <property type="match status" value="1"/>
</dbReference>
<sequence length="403" mass="41395">MALTRYRAVLALPGVRALLLVAMLARLPATSMAVVLTLHVALTLERGYAAAGLLVAAITAGAAFGNPLLGRITDRYGLRRMLLLSTSVQVSAWLAAPFVPYGALVAGGFLAGLLPLPVFGVVRQALAAMVPVSFRRTAYSLDSMSVEVAYALGPALSVVLATQVSTRAAMIGIALALLVSAVLLYLLNPPTREGAGQETEPVPRRSWLTAPLGAVLLGTAGALVVLAGTDVAIVAFLEQKGEVRWAGLAIAAWCVWSLIGGFVHGAVPRSLSLSTLMLTLCLFTIPVGLAENWWMLCLVLIPAGALCAPTVAASSETVSQLVPGSVRGTAMGLHASAMTVGAALGAPLVGVAVDWTGEAAWGFAAAGLGGLVFILAAVAYRRWGPAQPFRQAPAPLDGEPANP</sequence>
<feature type="transmembrane region" description="Helical" evidence="5">
    <location>
        <begin position="81"/>
        <end position="103"/>
    </location>
</feature>
<dbReference type="Pfam" id="PF07690">
    <property type="entry name" value="MFS_1"/>
    <property type="match status" value="1"/>
</dbReference>
<evidence type="ECO:0000256" key="2">
    <source>
        <dbReference type="ARBA" id="ARBA00022692"/>
    </source>
</evidence>
<dbReference type="GO" id="GO:0022857">
    <property type="term" value="F:transmembrane transporter activity"/>
    <property type="evidence" value="ECO:0007669"/>
    <property type="project" value="InterPro"/>
</dbReference>
<dbReference type="PROSITE" id="PS50850">
    <property type="entry name" value="MFS"/>
    <property type="match status" value="2"/>
</dbReference>
<dbReference type="PANTHER" id="PTHR23542">
    <property type="match status" value="1"/>
</dbReference>
<evidence type="ECO:0000256" key="1">
    <source>
        <dbReference type="ARBA" id="ARBA00004651"/>
    </source>
</evidence>
<dbReference type="SUPFAM" id="SSF103473">
    <property type="entry name" value="MFS general substrate transporter"/>
    <property type="match status" value="1"/>
</dbReference>
<evidence type="ECO:0000256" key="3">
    <source>
        <dbReference type="ARBA" id="ARBA00022989"/>
    </source>
</evidence>
<feature type="transmembrane region" description="Helical" evidence="5">
    <location>
        <begin position="49"/>
        <end position="69"/>
    </location>
</feature>
<name>A0A8J3FX89_9PSEU</name>
<keyword evidence="3 5" id="KW-1133">Transmembrane helix</keyword>
<evidence type="ECO:0000256" key="5">
    <source>
        <dbReference type="SAM" id="Phobius"/>
    </source>
</evidence>
<keyword evidence="2 5" id="KW-0812">Transmembrane</keyword>
<feature type="transmembrane region" description="Helical" evidence="5">
    <location>
        <begin position="243"/>
        <end position="263"/>
    </location>
</feature>
<reference evidence="7" key="1">
    <citation type="journal article" date="2014" name="Int. J. Syst. Evol. Microbiol.">
        <title>Complete genome sequence of Corynebacterium casei LMG S-19264T (=DSM 44701T), isolated from a smear-ripened cheese.</title>
        <authorList>
            <consortium name="US DOE Joint Genome Institute (JGI-PGF)"/>
            <person name="Walter F."/>
            <person name="Albersmeier A."/>
            <person name="Kalinowski J."/>
            <person name="Ruckert C."/>
        </authorList>
    </citation>
    <scope>NUCLEOTIDE SEQUENCE</scope>
    <source>
        <strain evidence="7">CGMCC 4.5737</strain>
    </source>
</reference>
<reference evidence="7" key="2">
    <citation type="submission" date="2020-09" db="EMBL/GenBank/DDBJ databases">
        <authorList>
            <person name="Sun Q."/>
            <person name="Zhou Y."/>
        </authorList>
    </citation>
    <scope>NUCLEOTIDE SEQUENCE</scope>
    <source>
        <strain evidence="7">CGMCC 4.5737</strain>
    </source>
</reference>
<dbReference type="Proteomes" id="UP000637578">
    <property type="component" value="Unassembled WGS sequence"/>
</dbReference>
<comment type="subcellular location">
    <subcellularLocation>
        <location evidence="1">Cell membrane</location>
        <topology evidence="1">Multi-pass membrane protein</topology>
    </subcellularLocation>
</comment>
<feature type="transmembrane region" description="Helical" evidence="5">
    <location>
        <begin position="333"/>
        <end position="353"/>
    </location>
</feature>
<protein>
    <submittedName>
        <fullName evidence="7">MFS transporter</fullName>
    </submittedName>
</protein>
<dbReference type="Gene3D" id="1.20.1250.20">
    <property type="entry name" value="MFS general substrate transporter like domains"/>
    <property type="match status" value="1"/>
</dbReference>
<evidence type="ECO:0000313" key="8">
    <source>
        <dbReference type="Proteomes" id="UP000637578"/>
    </source>
</evidence>
<comment type="caution">
    <text evidence="7">The sequence shown here is derived from an EMBL/GenBank/DDBJ whole genome shotgun (WGS) entry which is preliminary data.</text>
</comment>
<dbReference type="RefSeq" id="WP_189061360.1">
    <property type="nucleotide sequence ID" value="NZ_BMMK01000039.1"/>
</dbReference>
<feature type="transmembrane region" description="Helical" evidence="5">
    <location>
        <begin position="208"/>
        <end position="237"/>
    </location>
</feature>
<dbReference type="InterPro" id="IPR020846">
    <property type="entry name" value="MFS_dom"/>
</dbReference>
<feature type="domain" description="Major facilitator superfamily (MFS) profile" evidence="6">
    <location>
        <begin position="206"/>
        <end position="403"/>
    </location>
</feature>
<evidence type="ECO:0000259" key="6">
    <source>
        <dbReference type="PROSITE" id="PS50850"/>
    </source>
</evidence>
<proteinExistence type="predicted"/>
<keyword evidence="4 5" id="KW-0472">Membrane</keyword>
<organism evidence="7 8">
    <name type="scientific">Longimycelium tulufanense</name>
    <dbReference type="NCBI Taxonomy" id="907463"/>
    <lineage>
        <taxon>Bacteria</taxon>
        <taxon>Bacillati</taxon>
        <taxon>Actinomycetota</taxon>
        <taxon>Actinomycetes</taxon>
        <taxon>Pseudonocardiales</taxon>
        <taxon>Pseudonocardiaceae</taxon>
        <taxon>Longimycelium</taxon>
    </lineage>
</organism>
<feature type="transmembrane region" description="Helical" evidence="5">
    <location>
        <begin position="270"/>
        <end position="287"/>
    </location>
</feature>
<dbReference type="GO" id="GO:0005886">
    <property type="term" value="C:plasma membrane"/>
    <property type="evidence" value="ECO:0007669"/>
    <property type="project" value="UniProtKB-SubCell"/>
</dbReference>
<feature type="transmembrane region" description="Helical" evidence="5">
    <location>
        <begin position="144"/>
        <end position="162"/>
    </location>
</feature>